<dbReference type="GO" id="GO:0005634">
    <property type="term" value="C:nucleus"/>
    <property type="evidence" value="ECO:0007669"/>
    <property type="project" value="UniProtKB-SubCell"/>
</dbReference>
<feature type="compositionally biased region" description="Polar residues" evidence="6">
    <location>
        <begin position="93"/>
        <end position="124"/>
    </location>
</feature>
<feature type="region of interest" description="Disordered" evidence="6">
    <location>
        <begin position="78"/>
        <end position="124"/>
    </location>
</feature>
<accession>A0ABD1F9H0</accession>
<gene>
    <name evidence="10" type="ORF">ABEB36_003521</name>
</gene>
<dbReference type="GO" id="GO:0006260">
    <property type="term" value="P:DNA replication"/>
    <property type="evidence" value="ECO:0007669"/>
    <property type="project" value="UniProtKB-KW"/>
</dbReference>
<dbReference type="Pfam" id="PF08418">
    <property type="entry name" value="Pol_alpha_B_N"/>
    <property type="match status" value="1"/>
</dbReference>
<dbReference type="InterPro" id="IPR013627">
    <property type="entry name" value="Pol_alpha_B_N"/>
</dbReference>
<evidence type="ECO:0000259" key="9">
    <source>
        <dbReference type="Pfam" id="PF22062"/>
    </source>
</evidence>
<dbReference type="EMBL" id="JBDJPC010000002">
    <property type="protein sequence ID" value="KAL1514233.1"/>
    <property type="molecule type" value="Genomic_DNA"/>
</dbReference>
<evidence type="ECO:0000313" key="11">
    <source>
        <dbReference type="Proteomes" id="UP001566132"/>
    </source>
</evidence>
<dbReference type="Pfam" id="PF04042">
    <property type="entry name" value="DNA_pol_E_B"/>
    <property type="match status" value="1"/>
</dbReference>
<dbReference type="Gene3D" id="1.10.8.530">
    <property type="entry name" value="DNA polymerase alpha-primase, subunit B, N-terminal domain"/>
    <property type="match status" value="1"/>
</dbReference>
<comment type="subcellular location">
    <subcellularLocation>
        <location evidence="1">Nucleus</location>
    </subcellularLocation>
</comment>
<evidence type="ECO:0000313" key="10">
    <source>
        <dbReference type="EMBL" id="KAL1514233.1"/>
    </source>
</evidence>
<dbReference type="Pfam" id="PF22062">
    <property type="entry name" value="OB_DPOA2"/>
    <property type="match status" value="1"/>
</dbReference>
<feature type="domain" description="DNA polymerase alpha/delta/epsilon subunit B" evidence="7">
    <location>
        <begin position="301"/>
        <end position="505"/>
    </location>
</feature>
<keyword evidence="5" id="KW-0539">Nucleus</keyword>
<feature type="domain" description="DNA polymerase alpha subunit B N-terminal" evidence="8">
    <location>
        <begin position="6"/>
        <end position="74"/>
    </location>
</feature>
<dbReference type="InterPro" id="IPR043034">
    <property type="entry name" value="DNA_pol_alpha_B_N_sf"/>
</dbReference>
<dbReference type="InterPro" id="IPR054300">
    <property type="entry name" value="OB_DPOA2"/>
</dbReference>
<comment type="similarity">
    <text evidence="2">Belongs to the DNA polymerase alpha subunit B family.</text>
</comment>
<proteinExistence type="inferred from homology"/>
<comment type="caution">
    <text evidence="10">The sequence shown here is derived from an EMBL/GenBank/DDBJ whole genome shotgun (WGS) entry which is preliminary data.</text>
</comment>
<keyword evidence="11" id="KW-1185">Reference proteome</keyword>
<sequence>MATKDDVLDQFGILNIQPNDQVIDKCLRMCEKYKISAEDIADQWFAYKSSNPSLKGDQPTIDHLEYLERTVFGKTRDHEESDIISHGHGSGRFSAQESQPVKTPSKTTSLSEANSNSINVKSTPSTTYVDRKDALSICCSFGMKPDKLEKSAFIDLKIKSLNDELKNLKLYQLYKWTLNGAEEVFQIVVSGIARKHELKLTNSQLFSGKINERFLTGQILVDNIDGEQIIKLELPRYPYNGDTIELTLSEMQKYSLFPGQTVIVEGSLNAPFQTWMTEKIYSDSIINFPVEPPIKKDGIHIIVACGPFTIKDNLLFDPLNDLLHYIKKHKPDVVLLTGPFYDNNNEAVENDELQQSCDAFFLDLIDNLMREVGETHVIIVPSMKEPHQFPVFPTPPYRTDQKYENLSFMNDPCMVDINGLVIGISTADILFDLGRSEVNVDKVNNGPKDRIGRLASHVLRQQNFYPLNPVGNEVIVNPRLMPQYGILQIKPHILVLPSTLRFFIKEIDECLVINPERLTKGYAGGTFASINILPGNEQSICGRTACQILRI</sequence>
<dbReference type="Proteomes" id="UP001566132">
    <property type="component" value="Unassembled WGS sequence"/>
</dbReference>
<evidence type="ECO:0000256" key="2">
    <source>
        <dbReference type="ARBA" id="ARBA00007299"/>
    </source>
</evidence>
<feature type="domain" description="DNA polymerase alpha subunit B OB" evidence="9">
    <location>
        <begin position="211"/>
        <end position="281"/>
    </location>
</feature>
<evidence type="ECO:0000256" key="5">
    <source>
        <dbReference type="ARBA" id="ARBA00023242"/>
    </source>
</evidence>
<keyword evidence="4" id="KW-0235">DNA replication</keyword>
<dbReference type="PANTHER" id="PTHR23061">
    <property type="entry name" value="DNA POLYMERASE 2 ALPHA 70 KDA SUBUNIT"/>
    <property type="match status" value="1"/>
</dbReference>
<evidence type="ECO:0000256" key="1">
    <source>
        <dbReference type="ARBA" id="ARBA00004123"/>
    </source>
</evidence>
<evidence type="ECO:0000259" key="8">
    <source>
        <dbReference type="Pfam" id="PF08418"/>
    </source>
</evidence>
<evidence type="ECO:0000256" key="6">
    <source>
        <dbReference type="SAM" id="MobiDB-lite"/>
    </source>
</evidence>
<dbReference type="InterPro" id="IPR016722">
    <property type="entry name" value="DNA_pol_alpha_bsu"/>
</dbReference>
<evidence type="ECO:0000256" key="4">
    <source>
        <dbReference type="ARBA" id="ARBA00022705"/>
    </source>
</evidence>
<dbReference type="PIRSF" id="PIRSF018300">
    <property type="entry name" value="DNA_pol_alph_2"/>
    <property type="match status" value="1"/>
</dbReference>
<dbReference type="Gene3D" id="3.60.21.60">
    <property type="match status" value="1"/>
</dbReference>
<dbReference type="AlphaFoldDB" id="A0ABD1F9H0"/>
<dbReference type="PANTHER" id="PTHR23061:SF12">
    <property type="entry name" value="DNA POLYMERASE ALPHA SUBUNIT B"/>
    <property type="match status" value="1"/>
</dbReference>
<reference evidence="10 11" key="1">
    <citation type="submission" date="2024-05" db="EMBL/GenBank/DDBJ databases">
        <title>Genetic variation in Jamaican populations of the coffee berry borer (Hypothenemus hampei).</title>
        <authorList>
            <person name="Errbii M."/>
            <person name="Myrie A."/>
        </authorList>
    </citation>
    <scope>NUCLEOTIDE SEQUENCE [LARGE SCALE GENOMIC DNA]</scope>
    <source>
        <strain evidence="10">JA-Hopewell-2020-01-JO</strain>
        <tissue evidence="10">Whole body</tissue>
    </source>
</reference>
<organism evidence="10 11">
    <name type="scientific">Hypothenemus hampei</name>
    <name type="common">Coffee berry borer</name>
    <dbReference type="NCBI Taxonomy" id="57062"/>
    <lineage>
        <taxon>Eukaryota</taxon>
        <taxon>Metazoa</taxon>
        <taxon>Ecdysozoa</taxon>
        <taxon>Arthropoda</taxon>
        <taxon>Hexapoda</taxon>
        <taxon>Insecta</taxon>
        <taxon>Pterygota</taxon>
        <taxon>Neoptera</taxon>
        <taxon>Endopterygota</taxon>
        <taxon>Coleoptera</taxon>
        <taxon>Polyphaga</taxon>
        <taxon>Cucujiformia</taxon>
        <taxon>Curculionidae</taxon>
        <taxon>Scolytinae</taxon>
        <taxon>Hypothenemus</taxon>
    </lineage>
</organism>
<protein>
    <recommendedName>
        <fullName evidence="3">DNA polymerase alpha subunit B</fullName>
    </recommendedName>
</protein>
<evidence type="ECO:0000259" key="7">
    <source>
        <dbReference type="Pfam" id="PF04042"/>
    </source>
</evidence>
<evidence type="ECO:0000256" key="3">
    <source>
        <dbReference type="ARBA" id="ARBA00018596"/>
    </source>
</evidence>
<dbReference type="InterPro" id="IPR007185">
    <property type="entry name" value="DNA_pol_a/d/e_bsu"/>
</dbReference>
<name>A0ABD1F9H0_HYPHA</name>